<evidence type="ECO:0000313" key="2">
    <source>
        <dbReference type="EMBL" id="KAJ3261824.1"/>
    </source>
</evidence>
<dbReference type="EMBL" id="JADGKB010000004">
    <property type="protein sequence ID" value="KAJ3261824.1"/>
    <property type="molecule type" value="Genomic_DNA"/>
</dbReference>
<comment type="caution">
    <text evidence="2">The sequence shown here is derived from an EMBL/GenBank/DDBJ whole genome shotgun (WGS) entry which is preliminary data.</text>
</comment>
<accession>A0AAD5YB17</accession>
<organism evidence="2 3">
    <name type="scientific">Boothiomyces macroporosus</name>
    <dbReference type="NCBI Taxonomy" id="261099"/>
    <lineage>
        <taxon>Eukaryota</taxon>
        <taxon>Fungi</taxon>
        <taxon>Fungi incertae sedis</taxon>
        <taxon>Chytridiomycota</taxon>
        <taxon>Chytridiomycota incertae sedis</taxon>
        <taxon>Chytridiomycetes</taxon>
        <taxon>Rhizophydiales</taxon>
        <taxon>Terramycetaceae</taxon>
        <taxon>Boothiomyces</taxon>
    </lineage>
</organism>
<keyword evidence="3" id="KW-1185">Reference proteome</keyword>
<reference evidence="2" key="1">
    <citation type="submission" date="2020-05" db="EMBL/GenBank/DDBJ databases">
        <title>Phylogenomic resolution of chytrid fungi.</title>
        <authorList>
            <person name="Stajich J.E."/>
            <person name="Amses K."/>
            <person name="Simmons R."/>
            <person name="Seto K."/>
            <person name="Myers J."/>
            <person name="Bonds A."/>
            <person name="Quandt C.A."/>
            <person name="Barry K."/>
            <person name="Liu P."/>
            <person name="Grigoriev I."/>
            <person name="Longcore J.E."/>
            <person name="James T.Y."/>
        </authorList>
    </citation>
    <scope>NUCLEOTIDE SEQUENCE</scope>
    <source>
        <strain evidence="2">PLAUS21</strain>
    </source>
</reference>
<proteinExistence type="predicted"/>
<feature type="region of interest" description="Disordered" evidence="1">
    <location>
        <begin position="1"/>
        <end position="21"/>
    </location>
</feature>
<dbReference type="Proteomes" id="UP001210925">
    <property type="component" value="Unassembled WGS sequence"/>
</dbReference>
<evidence type="ECO:0000256" key="1">
    <source>
        <dbReference type="SAM" id="MobiDB-lite"/>
    </source>
</evidence>
<protein>
    <submittedName>
        <fullName evidence="2">Uncharacterized protein</fullName>
    </submittedName>
</protein>
<evidence type="ECO:0000313" key="3">
    <source>
        <dbReference type="Proteomes" id="UP001210925"/>
    </source>
</evidence>
<dbReference type="AlphaFoldDB" id="A0AAD5YB17"/>
<feature type="compositionally biased region" description="Acidic residues" evidence="1">
    <location>
        <begin position="1"/>
        <end position="13"/>
    </location>
</feature>
<sequence length="70" mass="7845">MKIDELYTDDEDDAPKAKLKPTTPVAKGKLISFDPVNIPKGDKSSIDKFISSRVVNHQEEVLVKYKVNLS</sequence>
<name>A0AAD5YB17_9FUNG</name>
<gene>
    <name evidence="2" type="ORF">HK103_004775</name>
</gene>